<evidence type="ECO:0000256" key="2">
    <source>
        <dbReference type="SAM" id="SignalP"/>
    </source>
</evidence>
<feature type="chain" id="PRO_5037135836" description="DM13 domain-containing protein" evidence="2">
    <location>
        <begin position="23"/>
        <end position="160"/>
    </location>
</feature>
<dbReference type="EMBL" id="JACXAD010000006">
    <property type="protein sequence ID" value="MBD2767612.1"/>
    <property type="molecule type" value="Genomic_DNA"/>
</dbReference>
<evidence type="ECO:0000256" key="1">
    <source>
        <dbReference type="SAM" id="MobiDB-lite"/>
    </source>
</evidence>
<feature type="signal peptide" evidence="2">
    <location>
        <begin position="1"/>
        <end position="22"/>
    </location>
</feature>
<name>A0A927BCM1_9BACT</name>
<proteinExistence type="predicted"/>
<sequence length="160" mass="16339">MRKLLLTRTTPLLLLAGAAGLAACNKEIVGPPGSGTTAPAPTTPAPGTAMVRTGTMQPQGGVPSSGTVSIERDANGAELVRFAANFRTDFHTGSLGVYLAKSDALVRVQRAADPANVLRVGTIVVDGAQTLPITGGSAGYTHVIIHCDLAMYNFGAALVR</sequence>
<feature type="compositionally biased region" description="Low complexity" evidence="1">
    <location>
        <begin position="32"/>
        <end position="49"/>
    </location>
</feature>
<keyword evidence="4" id="KW-1185">Reference proteome</keyword>
<evidence type="ECO:0000313" key="3">
    <source>
        <dbReference type="EMBL" id="MBD2767612.1"/>
    </source>
</evidence>
<keyword evidence="2" id="KW-0732">Signal</keyword>
<accession>A0A927BCM1</accession>
<reference evidence="3" key="1">
    <citation type="submission" date="2020-09" db="EMBL/GenBank/DDBJ databases">
        <authorList>
            <person name="Kim M.K."/>
        </authorList>
    </citation>
    <scope>NUCLEOTIDE SEQUENCE</scope>
    <source>
        <strain evidence="3">BT664</strain>
    </source>
</reference>
<evidence type="ECO:0008006" key="5">
    <source>
        <dbReference type="Google" id="ProtNLM"/>
    </source>
</evidence>
<organism evidence="3 4">
    <name type="scientific">Hymenobacter montanus</name>
    <dbReference type="NCBI Taxonomy" id="2771359"/>
    <lineage>
        <taxon>Bacteria</taxon>
        <taxon>Pseudomonadati</taxon>
        <taxon>Bacteroidota</taxon>
        <taxon>Cytophagia</taxon>
        <taxon>Cytophagales</taxon>
        <taxon>Hymenobacteraceae</taxon>
        <taxon>Hymenobacter</taxon>
    </lineage>
</organism>
<feature type="region of interest" description="Disordered" evidence="1">
    <location>
        <begin position="32"/>
        <end position="67"/>
    </location>
</feature>
<dbReference type="Proteomes" id="UP000612233">
    <property type="component" value="Unassembled WGS sequence"/>
</dbReference>
<dbReference type="RefSeq" id="WP_191004434.1">
    <property type="nucleotide sequence ID" value="NZ_JACXAD010000006.1"/>
</dbReference>
<feature type="compositionally biased region" description="Polar residues" evidence="1">
    <location>
        <begin position="54"/>
        <end position="67"/>
    </location>
</feature>
<protein>
    <recommendedName>
        <fullName evidence="5">DM13 domain-containing protein</fullName>
    </recommendedName>
</protein>
<comment type="caution">
    <text evidence="3">The sequence shown here is derived from an EMBL/GenBank/DDBJ whole genome shotgun (WGS) entry which is preliminary data.</text>
</comment>
<dbReference type="AlphaFoldDB" id="A0A927BCM1"/>
<gene>
    <name evidence="3" type="ORF">IC235_06875</name>
</gene>
<dbReference type="PROSITE" id="PS51257">
    <property type="entry name" value="PROKAR_LIPOPROTEIN"/>
    <property type="match status" value="1"/>
</dbReference>
<evidence type="ECO:0000313" key="4">
    <source>
        <dbReference type="Proteomes" id="UP000612233"/>
    </source>
</evidence>